<accession>A0ABW3XM23</accession>
<evidence type="ECO:0000313" key="1">
    <source>
        <dbReference type="EMBL" id="MFD1310557.1"/>
    </source>
</evidence>
<reference evidence="2" key="1">
    <citation type="journal article" date="2019" name="Int. J. Syst. Evol. Microbiol.">
        <title>The Global Catalogue of Microorganisms (GCM) 10K type strain sequencing project: providing services to taxonomists for standard genome sequencing and annotation.</title>
        <authorList>
            <consortium name="The Broad Institute Genomics Platform"/>
            <consortium name="The Broad Institute Genome Sequencing Center for Infectious Disease"/>
            <person name="Wu L."/>
            <person name="Ma J."/>
        </authorList>
    </citation>
    <scope>NUCLEOTIDE SEQUENCE [LARGE SCALE GENOMIC DNA]</scope>
    <source>
        <strain evidence="2">CGMCC 4.7020</strain>
    </source>
</reference>
<keyword evidence="2" id="KW-1185">Reference proteome</keyword>
<organism evidence="1 2">
    <name type="scientific">Streptomyces kaempferi</name>
    <dbReference type="NCBI Taxonomy" id="333725"/>
    <lineage>
        <taxon>Bacteria</taxon>
        <taxon>Bacillati</taxon>
        <taxon>Actinomycetota</taxon>
        <taxon>Actinomycetes</taxon>
        <taxon>Kitasatosporales</taxon>
        <taxon>Streptomycetaceae</taxon>
        <taxon>Streptomyces</taxon>
    </lineage>
</organism>
<name>A0ABW3XM23_9ACTN</name>
<gene>
    <name evidence="1" type="ORF">ACFQ5X_32565</name>
</gene>
<sequence length="84" mass="9367">MTPILLAIACLIAVTLGYGGLCAVSPFGDCRKCRGMGHALKTDRKGRVKRGKDCRRCHATGKRIRTGRWLYNRWARIYRAGTAD</sequence>
<proteinExistence type="predicted"/>
<evidence type="ECO:0000313" key="2">
    <source>
        <dbReference type="Proteomes" id="UP001597058"/>
    </source>
</evidence>
<comment type="caution">
    <text evidence="1">The sequence shown here is derived from an EMBL/GenBank/DDBJ whole genome shotgun (WGS) entry which is preliminary data.</text>
</comment>
<protein>
    <submittedName>
        <fullName evidence="1">Uncharacterized protein</fullName>
    </submittedName>
</protein>
<dbReference type="EMBL" id="JBHTMM010000055">
    <property type="protein sequence ID" value="MFD1310557.1"/>
    <property type="molecule type" value="Genomic_DNA"/>
</dbReference>
<dbReference type="RefSeq" id="WP_381233280.1">
    <property type="nucleotide sequence ID" value="NZ_JBHSKH010000010.1"/>
</dbReference>
<dbReference type="Proteomes" id="UP001597058">
    <property type="component" value="Unassembled WGS sequence"/>
</dbReference>